<keyword evidence="2" id="KW-1185">Reference proteome</keyword>
<dbReference type="InParanoid" id="A0A3Q3ENX2"/>
<dbReference type="Gene3D" id="2.60.40.10">
    <property type="entry name" value="Immunoglobulins"/>
    <property type="match status" value="1"/>
</dbReference>
<organism evidence="1 2">
    <name type="scientific">Labrus bergylta</name>
    <name type="common">ballan wrasse</name>
    <dbReference type="NCBI Taxonomy" id="56723"/>
    <lineage>
        <taxon>Eukaryota</taxon>
        <taxon>Metazoa</taxon>
        <taxon>Chordata</taxon>
        <taxon>Craniata</taxon>
        <taxon>Vertebrata</taxon>
        <taxon>Euteleostomi</taxon>
        <taxon>Actinopterygii</taxon>
        <taxon>Neopterygii</taxon>
        <taxon>Teleostei</taxon>
        <taxon>Neoteleostei</taxon>
        <taxon>Acanthomorphata</taxon>
        <taxon>Eupercaria</taxon>
        <taxon>Labriformes</taxon>
        <taxon>Labridae</taxon>
        <taxon>Labrus</taxon>
    </lineage>
</organism>
<dbReference type="InterPro" id="IPR013783">
    <property type="entry name" value="Ig-like_fold"/>
</dbReference>
<sequence>MSLLLLTAEEPYDRELHSLEDSTVTLSYSYSKEAVGNDYFFWYRQYPGKPPQLMICQLLILTKFFKATLPLHPPSAIASPESPHVKSVNSGDGSGCYKTLHQRVCTDADFRITCNAYCVRSL</sequence>
<accession>A0A3Q3ENX2</accession>
<dbReference type="GeneTree" id="ENSGT01150000287424"/>
<proteinExistence type="predicted"/>
<dbReference type="Ensembl" id="ENSLBET00000009692.1">
    <property type="protein sequence ID" value="ENSLBEP00000009191.1"/>
    <property type="gene ID" value="ENSLBEG00000007117.1"/>
</dbReference>
<protein>
    <recommendedName>
        <fullName evidence="3">Immunoglobulin V-set domain-containing protein</fullName>
    </recommendedName>
</protein>
<reference evidence="1" key="2">
    <citation type="submission" date="2025-09" db="UniProtKB">
        <authorList>
            <consortium name="Ensembl"/>
        </authorList>
    </citation>
    <scope>IDENTIFICATION</scope>
</reference>
<reference evidence="1" key="1">
    <citation type="submission" date="2025-08" db="UniProtKB">
        <authorList>
            <consortium name="Ensembl"/>
        </authorList>
    </citation>
    <scope>IDENTIFICATION</scope>
</reference>
<dbReference type="SUPFAM" id="SSF48726">
    <property type="entry name" value="Immunoglobulin"/>
    <property type="match status" value="1"/>
</dbReference>
<dbReference type="InterPro" id="IPR036179">
    <property type="entry name" value="Ig-like_dom_sf"/>
</dbReference>
<evidence type="ECO:0000313" key="2">
    <source>
        <dbReference type="Proteomes" id="UP000261660"/>
    </source>
</evidence>
<name>A0A3Q3ENX2_9LABR</name>
<evidence type="ECO:0008006" key="3">
    <source>
        <dbReference type="Google" id="ProtNLM"/>
    </source>
</evidence>
<evidence type="ECO:0000313" key="1">
    <source>
        <dbReference type="Ensembl" id="ENSLBEP00000009191.1"/>
    </source>
</evidence>
<dbReference type="Proteomes" id="UP000261660">
    <property type="component" value="Unplaced"/>
</dbReference>
<dbReference type="AlphaFoldDB" id="A0A3Q3ENX2"/>